<proteinExistence type="predicted"/>
<reference evidence="2" key="1">
    <citation type="journal article" date="2017" name="Front. Plant Sci.">
        <title>Climate Clever Clovers: New Paradigm to Reduce the Environmental Footprint of Ruminants by Breeding Low Methanogenic Forages Utilizing Haplotype Variation.</title>
        <authorList>
            <person name="Kaur P."/>
            <person name="Appels R."/>
            <person name="Bayer P.E."/>
            <person name="Keeble-Gagnere G."/>
            <person name="Wang J."/>
            <person name="Hirakawa H."/>
            <person name="Shirasawa K."/>
            <person name="Vercoe P."/>
            <person name="Stefanova K."/>
            <person name="Durmic Z."/>
            <person name="Nichols P."/>
            <person name="Revell C."/>
            <person name="Isobe S.N."/>
            <person name="Edwards D."/>
            <person name="Erskine W."/>
        </authorList>
    </citation>
    <scope>NUCLEOTIDE SEQUENCE [LARGE SCALE GENOMIC DNA]</scope>
    <source>
        <strain evidence="2">cv. Daliak</strain>
    </source>
</reference>
<keyword evidence="2" id="KW-1185">Reference proteome</keyword>
<organism evidence="1 2">
    <name type="scientific">Trifolium subterraneum</name>
    <name type="common">Subterranean clover</name>
    <dbReference type="NCBI Taxonomy" id="3900"/>
    <lineage>
        <taxon>Eukaryota</taxon>
        <taxon>Viridiplantae</taxon>
        <taxon>Streptophyta</taxon>
        <taxon>Embryophyta</taxon>
        <taxon>Tracheophyta</taxon>
        <taxon>Spermatophyta</taxon>
        <taxon>Magnoliopsida</taxon>
        <taxon>eudicotyledons</taxon>
        <taxon>Gunneridae</taxon>
        <taxon>Pentapetalae</taxon>
        <taxon>rosids</taxon>
        <taxon>fabids</taxon>
        <taxon>Fabales</taxon>
        <taxon>Fabaceae</taxon>
        <taxon>Papilionoideae</taxon>
        <taxon>50 kb inversion clade</taxon>
        <taxon>NPAAA clade</taxon>
        <taxon>Hologalegina</taxon>
        <taxon>IRL clade</taxon>
        <taxon>Trifolieae</taxon>
        <taxon>Trifolium</taxon>
    </lineage>
</organism>
<evidence type="ECO:0000313" key="2">
    <source>
        <dbReference type="Proteomes" id="UP000242715"/>
    </source>
</evidence>
<sequence length="72" mass="8279">MVGIEFGTLKFTTFACLAHQSLAHDPEPPRHSYALRIAHQSLVLDLNLVLDASFVREKSEVCDFKYKKKRLF</sequence>
<gene>
    <name evidence="1" type="ORF">TSUD_325510</name>
</gene>
<protein>
    <submittedName>
        <fullName evidence="1">Uncharacterized protein</fullName>
    </submittedName>
</protein>
<dbReference type="EMBL" id="DF973187">
    <property type="protein sequence ID" value="GAU18559.1"/>
    <property type="molecule type" value="Genomic_DNA"/>
</dbReference>
<evidence type="ECO:0000313" key="1">
    <source>
        <dbReference type="EMBL" id="GAU18559.1"/>
    </source>
</evidence>
<name>A0A2Z6LL44_TRISU</name>
<dbReference type="AlphaFoldDB" id="A0A2Z6LL44"/>
<dbReference type="Proteomes" id="UP000242715">
    <property type="component" value="Unassembled WGS sequence"/>
</dbReference>
<accession>A0A2Z6LL44</accession>